<name>S2W130_9ACTN</name>
<dbReference type="EMBL" id="AGZR01000009">
    <property type="protein sequence ID" value="EPD32075.1"/>
    <property type="molecule type" value="Genomic_DNA"/>
</dbReference>
<evidence type="ECO:0000259" key="3">
    <source>
        <dbReference type="Pfam" id="PF01979"/>
    </source>
</evidence>
<dbReference type="PANTHER" id="PTHR11113:SF14">
    <property type="entry name" value="N-ACETYLGLUCOSAMINE-6-PHOSPHATE DEACETYLASE"/>
    <property type="match status" value="1"/>
</dbReference>
<dbReference type="InterPro" id="IPR011059">
    <property type="entry name" value="Metal-dep_hydrolase_composite"/>
</dbReference>
<evidence type="ECO:0000313" key="4">
    <source>
        <dbReference type="EMBL" id="EPD32075.1"/>
    </source>
</evidence>
<evidence type="ECO:0000313" key="5">
    <source>
        <dbReference type="Proteomes" id="UP000014417"/>
    </source>
</evidence>
<dbReference type="Gene3D" id="3.20.20.140">
    <property type="entry name" value="Metal-dependent hydrolases"/>
    <property type="match status" value="1"/>
</dbReference>
<dbReference type="RefSeq" id="WP_016456450.1">
    <property type="nucleotide sequence ID" value="NZ_KE150269.1"/>
</dbReference>
<dbReference type="Pfam" id="PF01979">
    <property type="entry name" value="Amidohydro_1"/>
    <property type="match status" value="1"/>
</dbReference>
<keyword evidence="5" id="KW-1185">Reference proteome</keyword>
<comment type="caution">
    <text evidence="4">The sequence shown here is derived from an EMBL/GenBank/DDBJ whole genome shotgun (WGS) entry which is preliminary data.</text>
</comment>
<dbReference type="AlphaFoldDB" id="S2W130"/>
<dbReference type="InterPro" id="IPR032466">
    <property type="entry name" value="Metal_Hydrolase"/>
</dbReference>
<dbReference type="GO" id="GO:0008448">
    <property type="term" value="F:N-acetylglucosamine-6-phosphate deacetylase activity"/>
    <property type="evidence" value="ECO:0007669"/>
    <property type="project" value="TreeGrafter"/>
</dbReference>
<dbReference type="SUPFAM" id="SSF51556">
    <property type="entry name" value="Metallo-dependent hydrolases"/>
    <property type="match status" value="1"/>
</dbReference>
<dbReference type="PANTHER" id="PTHR11113">
    <property type="entry name" value="N-ACETYLGLUCOSAMINE-6-PHOSPHATE DEACETYLASE"/>
    <property type="match status" value="1"/>
</dbReference>
<accession>S2W130</accession>
<keyword evidence="2" id="KW-0378">Hydrolase</keyword>
<proteinExistence type="inferred from homology"/>
<dbReference type="GO" id="GO:0006046">
    <property type="term" value="P:N-acetylglucosamine catabolic process"/>
    <property type="evidence" value="ECO:0007669"/>
    <property type="project" value="TreeGrafter"/>
</dbReference>
<dbReference type="STRING" id="883161.HMPREF9306_01639"/>
<dbReference type="OrthoDB" id="9776488at2"/>
<protein>
    <recommendedName>
        <fullName evidence="3">Amidohydrolase-related domain-containing protein</fullName>
    </recommendedName>
</protein>
<dbReference type="PATRIC" id="fig|883161.3.peg.1624"/>
<dbReference type="SUPFAM" id="SSF51338">
    <property type="entry name" value="Composite domain of metallo-dependent hydrolases"/>
    <property type="match status" value="1"/>
</dbReference>
<dbReference type="Proteomes" id="UP000014417">
    <property type="component" value="Unassembled WGS sequence"/>
</dbReference>
<comment type="similarity">
    <text evidence="1">Belongs to the metallo-dependent hydrolases superfamily. NagA family.</text>
</comment>
<feature type="domain" description="Amidohydrolase-related" evidence="3">
    <location>
        <begin position="45"/>
        <end position="171"/>
    </location>
</feature>
<dbReference type="HOGENOM" id="CLU_032482_1_0_11"/>
<organism evidence="4 5">
    <name type="scientific">Propionimicrobium lymphophilum ACS-093-V-SCH5</name>
    <dbReference type="NCBI Taxonomy" id="883161"/>
    <lineage>
        <taxon>Bacteria</taxon>
        <taxon>Bacillati</taxon>
        <taxon>Actinomycetota</taxon>
        <taxon>Actinomycetes</taxon>
        <taxon>Propionibacteriales</taxon>
        <taxon>Propionibacteriaceae</taxon>
        <taxon>Propionimicrobium</taxon>
    </lineage>
</organism>
<evidence type="ECO:0000256" key="1">
    <source>
        <dbReference type="ARBA" id="ARBA00010716"/>
    </source>
</evidence>
<dbReference type="InterPro" id="IPR006680">
    <property type="entry name" value="Amidohydro-rel"/>
</dbReference>
<reference evidence="4 5" key="1">
    <citation type="submission" date="2013-04" db="EMBL/GenBank/DDBJ databases">
        <title>The Genome Sequence of Propionimicrobium lymphophilum ACS-093-V-SCH5.</title>
        <authorList>
            <consortium name="The Broad Institute Genomics Platform"/>
            <person name="Earl A."/>
            <person name="Ward D."/>
            <person name="Feldgarden M."/>
            <person name="Gevers D."/>
            <person name="Saerens B."/>
            <person name="Vaneechoutte M."/>
            <person name="Walker B."/>
            <person name="Young S."/>
            <person name="Zeng Q."/>
            <person name="Gargeya S."/>
            <person name="Fitzgerald M."/>
            <person name="Haas B."/>
            <person name="Abouelleil A."/>
            <person name="Allen A.W."/>
            <person name="Alvarado L."/>
            <person name="Arachchi H.M."/>
            <person name="Berlin A.M."/>
            <person name="Chapman S.B."/>
            <person name="Gainer-Dewar J."/>
            <person name="Goldberg J."/>
            <person name="Griggs A."/>
            <person name="Gujja S."/>
            <person name="Hansen M."/>
            <person name="Howarth C."/>
            <person name="Imamovic A."/>
            <person name="Ireland A."/>
            <person name="Larimer J."/>
            <person name="McCowan C."/>
            <person name="Murphy C."/>
            <person name="Pearson M."/>
            <person name="Poon T.W."/>
            <person name="Priest M."/>
            <person name="Roberts A."/>
            <person name="Saif S."/>
            <person name="Shea T."/>
            <person name="Sisk P."/>
            <person name="Sykes S."/>
            <person name="Wortman J."/>
            <person name="Nusbaum C."/>
            <person name="Birren B."/>
        </authorList>
    </citation>
    <scope>NUCLEOTIDE SEQUENCE [LARGE SCALE GENOMIC DNA]</scope>
    <source>
        <strain evidence="4 5">ACS-093-V-SCH5</strain>
    </source>
</reference>
<evidence type="ECO:0000256" key="2">
    <source>
        <dbReference type="ARBA" id="ARBA00022801"/>
    </source>
</evidence>
<gene>
    <name evidence="4" type="ORF">HMPREF9306_01639</name>
</gene>
<sequence>MICSGEVYDGEGNIVGRGLHLENGRIVCIYQAKISAAQSDYSGRYIVPGFVDTHCHGGAGFSFSDNYEPDQIAAAIRVHRLNGTTALIASLVSLPDPMPQIQALLPFCESGELAGIHLEGPYVNPEKCGAQNPHALRNPDLTELRIWLHEAKGWIKTMTLAPELPGAADAARLLIKYGARPSWGHTNDTGAATRAALTQISDLADSKILQTVTHLFNAMPPLTHRAPGPVRERIHSSGKAWLQLAGNYRRRRPRRLRFSW</sequence>